<protein>
    <recommendedName>
        <fullName evidence="1">FAD-binding domain-containing protein</fullName>
    </recommendedName>
</protein>
<dbReference type="eggNOG" id="COG0644">
    <property type="taxonomic scope" value="Bacteria"/>
</dbReference>
<accession>A0A0A0JB21</accession>
<keyword evidence="3" id="KW-1185">Reference proteome</keyword>
<sequence>MTLATARADVVVIGAGPAGSAAAAHLSAAGHDVLVLERAADHSGSDSAEALTPTAVSELATLGLPASETDTWHRTTGVRFVGGGMRLALAWPDVDGRPVHGLVRSRSALAQTLSAYAVSRGVHISFGSEVTGFATDESGRVSGVSLRGANGRDSRIEAGVVIDASGLGLSQWGTKSGEGVSQSGTKSEGAVAVTADFASPRGTDDHVESWLRLADADGATLPGHGWIVGRGDGHVTVGVGALASDTSATTEKCAFVLEQWLRALPGNWELSAATMTGPIEGGRLATGSHLTPRHENGVLRLGDAAGLANPWTGEGVASALISARLAAAAVDRALALGTAAEREGELTAYDTVVRDALGSHRRFARTATSLLERPSVTRAVTTWALPREALMKLVLRRLTTPNRAALETCVTTSTMGRVTSAAAHPGNERGVDQR</sequence>
<dbReference type="RefSeq" id="WP_035913626.1">
    <property type="nucleotide sequence ID" value="NZ_AVPJ01000003.1"/>
</dbReference>
<dbReference type="PANTHER" id="PTHR42685:SF22">
    <property type="entry name" value="CONDITIONED MEDIUM FACTOR RECEPTOR 1"/>
    <property type="match status" value="1"/>
</dbReference>
<dbReference type="STRING" id="1385520.N802_08800"/>
<evidence type="ECO:0000313" key="2">
    <source>
        <dbReference type="EMBL" id="KGN33979.1"/>
    </source>
</evidence>
<proteinExistence type="predicted"/>
<dbReference type="InterPro" id="IPR036188">
    <property type="entry name" value="FAD/NAD-bd_sf"/>
</dbReference>
<dbReference type="PANTHER" id="PTHR42685">
    <property type="entry name" value="GERANYLGERANYL DIPHOSPHATE REDUCTASE"/>
    <property type="match status" value="1"/>
</dbReference>
<dbReference type="Pfam" id="PF01494">
    <property type="entry name" value="FAD_binding_3"/>
    <property type="match status" value="1"/>
</dbReference>
<name>A0A0A0JB21_9MICO</name>
<organism evidence="2 3">
    <name type="scientific">Knoellia sinensis KCTC 19936</name>
    <dbReference type="NCBI Taxonomy" id="1385520"/>
    <lineage>
        <taxon>Bacteria</taxon>
        <taxon>Bacillati</taxon>
        <taxon>Actinomycetota</taxon>
        <taxon>Actinomycetes</taxon>
        <taxon>Micrococcales</taxon>
        <taxon>Intrasporangiaceae</taxon>
        <taxon>Knoellia</taxon>
    </lineage>
</organism>
<dbReference type="EMBL" id="AVPJ01000003">
    <property type="protein sequence ID" value="KGN33979.1"/>
    <property type="molecule type" value="Genomic_DNA"/>
</dbReference>
<dbReference type="SUPFAM" id="SSF51905">
    <property type="entry name" value="FAD/NAD(P)-binding domain"/>
    <property type="match status" value="1"/>
</dbReference>
<reference evidence="2 3" key="1">
    <citation type="submission" date="2013-08" db="EMBL/GenBank/DDBJ databases">
        <title>The genome sequence of Knoellia sinensis.</title>
        <authorList>
            <person name="Zhu W."/>
            <person name="Wang G."/>
        </authorList>
    </citation>
    <scope>NUCLEOTIDE SEQUENCE [LARGE SCALE GENOMIC DNA]</scope>
    <source>
        <strain evidence="2 3">KCTC 19936</strain>
    </source>
</reference>
<dbReference type="Proteomes" id="UP000030002">
    <property type="component" value="Unassembled WGS sequence"/>
</dbReference>
<dbReference type="GO" id="GO:0071949">
    <property type="term" value="F:FAD binding"/>
    <property type="evidence" value="ECO:0007669"/>
    <property type="project" value="InterPro"/>
</dbReference>
<evidence type="ECO:0000259" key="1">
    <source>
        <dbReference type="Pfam" id="PF01494"/>
    </source>
</evidence>
<dbReference type="InterPro" id="IPR050407">
    <property type="entry name" value="Geranylgeranyl_reductase"/>
</dbReference>
<feature type="domain" description="FAD-binding" evidence="1">
    <location>
        <begin position="8"/>
        <end position="321"/>
    </location>
</feature>
<dbReference type="AlphaFoldDB" id="A0A0A0JB21"/>
<dbReference type="Gene3D" id="3.50.50.60">
    <property type="entry name" value="FAD/NAD(P)-binding domain"/>
    <property type="match status" value="1"/>
</dbReference>
<dbReference type="PRINTS" id="PR00420">
    <property type="entry name" value="RNGMNOXGNASE"/>
</dbReference>
<comment type="caution">
    <text evidence="2">The sequence shown here is derived from an EMBL/GenBank/DDBJ whole genome shotgun (WGS) entry which is preliminary data.</text>
</comment>
<evidence type="ECO:0000313" key="3">
    <source>
        <dbReference type="Proteomes" id="UP000030002"/>
    </source>
</evidence>
<gene>
    <name evidence="2" type="ORF">N802_08800</name>
</gene>
<dbReference type="InterPro" id="IPR002938">
    <property type="entry name" value="FAD-bd"/>
</dbReference>